<evidence type="ECO:0000313" key="11">
    <source>
        <dbReference type="EMBL" id="GFP97109.1"/>
    </source>
</evidence>
<reference evidence="11" key="1">
    <citation type="submission" date="2020-07" db="EMBL/GenBank/DDBJ databases">
        <title>Ethylene signaling mediates host invasion by parasitic plants.</title>
        <authorList>
            <person name="Yoshida S."/>
        </authorList>
    </citation>
    <scope>NUCLEOTIDE SEQUENCE</scope>
    <source>
        <strain evidence="11">Okayama</strain>
    </source>
</reference>
<dbReference type="InterPro" id="IPR006680">
    <property type="entry name" value="Amidohydro-rel"/>
</dbReference>
<evidence type="ECO:0000313" key="12">
    <source>
        <dbReference type="Proteomes" id="UP000653305"/>
    </source>
</evidence>
<evidence type="ECO:0000259" key="10">
    <source>
        <dbReference type="Pfam" id="PF01979"/>
    </source>
</evidence>
<comment type="subunit">
    <text evidence="3">Homotetramer.</text>
</comment>
<dbReference type="GO" id="GO:0006208">
    <property type="term" value="P:pyrimidine nucleobase catabolic process"/>
    <property type="evidence" value="ECO:0007669"/>
    <property type="project" value="TreeGrafter"/>
</dbReference>
<dbReference type="OrthoDB" id="1924787at2759"/>
<dbReference type="Gene3D" id="3.20.20.140">
    <property type="entry name" value="Metal-dependent hydrolases"/>
    <property type="match status" value="1"/>
</dbReference>
<evidence type="ECO:0000256" key="8">
    <source>
        <dbReference type="ARBA" id="ARBA00039113"/>
    </source>
</evidence>
<dbReference type="PANTHER" id="PTHR11647">
    <property type="entry name" value="HYDRANTOINASE/DIHYDROPYRIMIDINASE FAMILY MEMBER"/>
    <property type="match status" value="1"/>
</dbReference>
<accession>A0A830CDF6</accession>
<dbReference type="Proteomes" id="UP000653305">
    <property type="component" value="Unassembled WGS sequence"/>
</dbReference>
<sequence length="768" mass="84026">MGFRRLGSSSIVVASRDRRFNGGVRYRMWRLQRREGREGYCDAGIGYGESACGAAPGHPSKILIKGGTVVNAHHQEVADVYIEDGVIVKVQNNIMVGDGVKIIDATGKYVMPGGIDPHTHLAMEFMGTETIDDFFSGQAAALAGGTTMHIDFVIPVNGSLSAGFEAYVKKAEKSAMDYGFHMAVTKWDETVSKEMEIMVKNKGINSFKFFLAYKGSLMINDDLLLEGFKKCKSLGALAMVHAENGDAVFEGQKRMIELGITGPEGHALSRPPVLEGEATGRAIRLAGFVNTPLYVVHVMSIDAMEEIAKARKSGQKVIGEPVVSGLILDDSVLWDPDFQTAAKQELSSLPTTFRLKFSFSWGMFVMSPPIRAPGHGKALQAALTTGILQLVGTDHCTFNSTQKAMGIDDFRKIPNGVNGLEERMHLVWDTMVVSGQISATDFVSVTSTECARIFNIYPRKGAILVGSDADIIILNPNSSFEISSSTHHSRSDTNVYEGRRGKGKVEVTIAGGRVVWGKDELEVVPGSGKYIEMPPFNYLFDGIEKTDAKYLSSLRAPDWIRGHVANQRSDVSLESTHERFLPSSSLQSAREPLPLLELTFADSGPSNWAFGVAEVIRRLGQPLSKQRFLPLKETSALSGDDLIHVPGGLRIGPRTLASLRRHFKVLGTFAKSREPLYWSSDLYFVLGDVFKVPGTFGRPLPWSFNPYLDKGDLRFGQLTLALTRETFALGDLRLGQSTYALTRETSVLVQSTLALKRETSALVGQPFP</sequence>
<dbReference type="Pfam" id="PF01979">
    <property type="entry name" value="Amidohydro_1"/>
    <property type="match status" value="1"/>
</dbReference>
<evidence type="ECO:0000256" key="9">
    <source>
        <dbReference type="PIRSR" id="PIRSR611778-50"/>
    </source>
</evidence>
<feature type="modified residue" description="N6-carboxylysine" evidence="9">
    <location>
        <position position="208"/>
    </location>
</feature>
<proteinExistence type="inferred from homology"/>
<feature type="domain" description="Amidohydrolase-related" evidence="10">
    <location>
        <begin position="109"/>
        <end position="515"/>
    </location>
</feature>
<dbReference type="GO" id="GO:0005829">
    <property type="term" value="C:cytosol"/>
    <property type="evidence" value="ECO:0007669"/>
    <property type="project" value="TreeGrafter"/>
</dbReference>
<evidence type="ECO:0000256" key="3">
    <source>
        <dbReference type="ARBA" id="ARBA00011881"/>
    </source>
</evidence>
<dbReference type="NCBIfam" id="TIGR02033">
    <property type="entry name" value="D-hydantoinase"/>
    <property type="match status" value="1"/>
</dbReference>
<dbReference type="AlphaFoldDB" id="A0A830CDF6"/>
<dbReference type="GO" id="GO:0004157">
    <property type="term" value="F:dihydropyrimidinase activity"/>
    <property type="evidence" value="ECO:0007669"/>
    <property type="project" value="UniProtKB-EC"/>
</dbReference>
<comment type="PTM">
    <text evidence="9">Carbamylation allows a single lysine to coordinate two divalent metal cations.</text>
</comment>
<keyword evidence="6" id="KW-0862">Zinc</keyword>
<keyword evidence="4" id="KW-0479">Metal-binding</keyword>
<evidence type="ECO:0000256" key="1">
    <source>
        <dbReference type="ARBA" id="ARBA00001947"/>
    </source>
</evidence>
<keyword evidence="12" id="KW-1185">Reference proteome</keyword>
<protein>
    <recommendedName>
        <fullName evidence="8">dihydropyrimidinase</fullName>
        <ecNumber evidence="8">3.5.2.2</ecNumber>
    </recommendedName>
</protein>
<comment type="cofactor">
    <cofactor evidence="1">
        <name>Zn(2+)</name>
        <dbReference type="ChEBI" id="CHEBI:29105"/>
    </cofactor>
</comment>
<dbReference type="InterPro" id="IPR011778">
    <property type="entry name" value="Hydantoinase/dihydroPyrase"/>
</dbReference>
<dbReference type="Gene3D" id="2.30.40.10">
    <property type="entry name" value="Urease, subunit C, domain 1"/>
    <property type="match status" value="1"/>
</dbReference>
<dbReference type="GO" id="GO:0046872">
    <property type="term" value="F:metal ion binding"/>
    <property type="evidence" value="ECO:0007669"/>
    <property type="project" value="UniProtKB-KW"/>
</dbReference>
<dbReference type="InterPro" id="IPR011059">
    <property type="entry name" value="Metal-dep_hydrolase_composite"/>
</dbReference>
<dbReference type="InterPro" id="IPR050378">
    <property type="entry name" value="Metallo-dep_Hydrolases_sf"/>
</dbReference>
<organism evidence="11 12">
    <name type="scientific">Phtheirospermum japonicum</name>
    <dbReference type="NCBI Taxonomy" id="374723"/>
    <lineage>
        <taxon>Eukaryota</taxon>
        <taxon>Viridiplantae</taxon>
        <taxon>Streptophyta</taxon>
        <taxon>Embryophyta</taxon>
        <taxon>Tracheophyta</taxon>
        <taxon>Spermatophyta</taxon>
        <taxon>Magnoliopsida</taxon>
        <taxon>eudicotyledons</taxon>
        <taxon>Gunneridae</taxon>
        <taxon>Pentapetalae</taxon>
        <taxon>asterids</taxon>
        <taxon>lamiids</taxon>
        <taxon>Lamiales</taxon>
        <taxon>Orobanchaceae</taxon>
        <taxon>Orobanchaceae incertae sedis</taxon>
        <taxon>Phtheirospermum</taxon>
    </lineage>
</organism>
<comment type="caution">
    <text evidence="11">The sequence shown here is derived from an EMBL/GenBank/DDBJ whole genome shotgun (WGS) entry which is preliminary data.</text>
</comment>
<evidence type="ECO:0000256" key="6">
    <source>
        <dbReference type="ARBA" id="ARBA00022833"/>
    </source>
</evidence>
<dbReference type="SUPFAM" id="SSF51338">
    <property type="entry name" value="Composite domain of metallo-dependent hydrolases"/>
    <property type="match status" value="1"/>
</dbReference>
<dbReference type="FunFam" id="3.20.20.140:FF:000001">
    <property type="entry name" value="Dihydropyrimidinase like 3"/>
    <property type="match status" value="1"/>
</dbReference>
<evidence type="ECO:0000256" key="4">
    <source>
        <dbReference type="ARBA" id="ARBA00022723"/>
    </source>
</evidence>
<keyword evidence="5" id="KW-0378">Hydrolase</keyword>
<evidence type="ECO:0000256" key="7">
    <source>
        <dbReference type="ARBA" id="ARBA00036696"/>
    </source>
</evidence>
<name>A0A830CDF6_9LAMI</name>
<dbReference type="EC" id="3.5.2.2" evidence="8"/>
<dbReference type="CDD" id="cd01314">
    <property type="entry name" value="D-HYD"/>
    <property type="match status" value="1"/>
</dbReference>
<dbReference type="InterPro" id="IPR032466">
    <property type="entry name" value="Metal_Hydrolase"/>
</dbReference>
<dbReference type="SUPFAM" id="SSF51556">
    <property type="entry name" value="Metallo-dependent hydrolases"/>
    <property type="match status" value="1"/>
</dbReference>
<dbReference type="EMBL" id="BMAC01000473">
    <property type="protein sequence ID" value="GFP97109.1"/>
    <property type="molecule type" value="Genomic_DNA"/>
</dbReference>
<comment type="similarity">
    <text evidence="2">Belongs to the metallo-dependent hydrolases superfamily. Hydantoinase/dihydropyrimidinase family.</text>
</comment>
<gene>
    <name evidence="11" type="ORF">PHJA_001855000</name>
</gene>
<evidence type="ECO:0000256" key="2">
    <source>
        <dbReference type="ARBA" id="ARBA00008829"/>
    </source>
</evidence>
<dbReference type="PANTHER" id="PTHR11647:SF1">
    <property type="entry name" value="COLLAPSIN RESPONSE MEDIATOR PROTEIN"/>
    <property type="match status" value="1"/>
</dbReference>
<comment type="catalytic activity">
    <reaction evidence="7">
        <text>5,6-dihydrouracil + H2O = 3-(carbamoylamino)propanoate + H(+)</text>
        <dbReference type="Rhea" id="RHEA:16121"/>
        <dbReference type="ChEBI" id="CHEBI:11892"/>
        <dbReference type="ChEBI" id="CHEBI:15377"/>
        <dbReference type="ChEBI" id="CHEBI:15378"/>
        <dbReference type="ChEBI" id="CHEBI:15901"/>
        <dbReference type="EC" id="3.5.2.2"/>
    </reaction>
</comment>
<evidence type="ECO:0000256" key="5">
    <source>
        <dbReference type="ARBA" id="ARBA00022801"/>
    </source>
</evidence>